<evidence type="ECO:0008006" key="3">
    <source>
        <dbReference type="Google" id="ProtNLM"/>
    </source>
</evidence>
<name>A0A9Q9RN30_FUSFU</name>
<dbReference type="EMBL" id="CABFJX010000224">
    <property type="protein sequence ID" value="VTT68672.1"/>
    <property type="molecule type" value="Genomic_DNA"/>
</dbReference>
<dbReference type="AlphaFoldDB" id="A0A9Q9RN30"/>
<sequence>MPALNVDKATQSKVPGDHTHWRCMHGPEDNPCYTRLEMTQEHWIVCGNGRKVGSGAETHNEYQLETLQSFGLNGEAIWHYETARNGCKLPLRSSSFYRSTKCKLTNVSDMPFGTLTPVVRSDHTHWRCNKLVSGGICNQKNPMTEKACSLCGIDRGIRSLALASNDDVLGVLVSVDSEGRDMWFYSITTNGTS</sequence>
<accession>A0A9Q9RN30</accession>
<comment type="caution">
    <text evidence="1">The sequence shown here is derived from an EMBL/GenBank/DDBJ whole genome shotgun (WGS) entry which is preliminary data.</text>
</comment>
<dbReference type="Proteomes" id="UP000760494">
    <property type="component" value="Unassembled WGS sequence"/>
</dbReference>
<reference evidence="1" key="1">
    <citation type="submission" date="2019-05" db="EMBL/GenBank/DDBJ databases">
        <authorList>
            <person name="Piombo E."/>
        </authorList>
    </citation>
    <scope>NUCLEOTIDE SEQUENCE</scope>
    <source>
        <strain evidence="1">C2S</strain>
    </source>
</reference>
<proteinExistence type="predicted"/>
<gene>
    <name evidence="1" type="ORF">C2S_7115</name>
</gene>
<evidence type="ECO:0000313" key="1">
    <source>
        <dbReference type="EMBL" id="VTT68672.1"/>
    </source>
</evidence>
<organism evidence="1 2">
    <name type="scientific">Fusarium fujikuroi</name>
    <name type="common">Bakanae and foot rot disease fungus</name>
    <name type="synonym">Gibberella fujikuroi</name>
    <dbReference type="NCBI Taxonomy" id="5127"/>
    <lineage>
        <taxon>Eukaryota</taxon>
        <taxon>Fungi</taxon>
        <taxon>Dikarya</taxon>
        <taxon>Ascomycota</taxon>
        <taxon>Pezizomycotina</taxon>
        <taxon>Sordariomycetes</taxon>
        <taxon>Hypocreomycetidae</taxon>
        <taxon>Hypocreales</taxon>
        <taxon>Nectriaceae</taxon>
        <taxon>Fusarium</taxon>
        <taxon>Fusarium fujikuroi species complex</taxon>
    </lineage>
</organism>
<evidence type="ECO:0000313" key="2">
    <source>
        <dbReference type="Proteomes" id="UP000760494"/>
    </source>
</evidence>
<protein>
    <recommendedName>
        <fullName evidence="3">RanBP2-type domain-containing protein</fullName>
    </recommendedName>
</protein>